<dbReference type="KEGG" id="bgt:106062488"/>
<dbReference type="RefSeq" id="XP_055861609.1">
    <property type="nucleotide sequence ID" value="XM_056005634.1"/>
</dbReference>
<keyword evidence="4" id="KW-1185">Reference proteome</keyword>
<accession>A0A9U8E7U3</accession>
<dbReference type="RefSeq" id="XP_013076216.2">
    <property type="nucleotide sequence ID" value="XM_013220762.2"/>
</dbReference>
<reference evidence="5 6" key="1">
    <citation type="submission" date="2025-04" db="UniProtKB">
        <authorList>
            <consortium name="RefSeq"/>
        </authorList>
    </citation>
    <scope>IDENTIFICATION</scope>
</reference>
<dbReference type="RefSeq" id="XP_013076215.2">
    <property type="nucleotide sequence ID" value="XM_013220761.2"/>
</dbReference>
<dbReference type="OMA" id="LHESHNH"/>
<dbReference type="RefSeq" id="XP_055861611.1">
    <property type="nucleotide sequence ID" value="XM_056005636.1"/>
</dbReference>
<evidence type="ECO:0000256" key="1">
    <source>
        <dbReference type="SAM" id="Coils"/>
    </source>
</evidence>
<gene>
    <name evidence="5 6 7 8 9 10" type="primary">LOC106062488</name>
</gene>
<feature type="coiled-coil region" evidence="1">
    <location>
        <begin position="312"/>
        <end position="339"/>
    </location>
</feature>
<dbReference type="Pfam" id="PF21599">
    <property type="entry name" value="ZSWIM3_N"/>
    <property type="match status" value="1"/>
</dbReference>
<evidence type="ECO:0000256" key="2">
    <source>
        <dbReference type="SAM" id="MobiDB-lite"/>
    </source>
</evidence>
<feature type="region of interest" description="Disordered" evidence="2">
    <location>
        <begin position="153"/>
        <end position="212"/>
    </location>
</feature>
<keyword evidence="1" id="KW-0175">Coiled coil</keyword>
<feature type="compositionally biased region" description="Basic and acidic residues" evidence="2">
    <location>
        <begin position="200"/>
        <end position="212"/>
    </location>
</feature>
<evidence type="ECO:0000313" key="4">
    <source>
        <dbReference type="Proteomes" id="UP001165740"/>
    </source>
</evidence>
<evidence type="ECO:0000313" key="9">
    <source>
        <dbReference type="RefSeq" id="XP_055861610.1"/>
    </source>
</evidence>
<evidence type="ECO:0000313" key="7">
    <source>
        <dbReference type="RefSeq" id="XP_013076216.2"/>
    </source>
</evidence>
<feature type="compositionally biased region" description="Polar residues" evidence="2">
    <location>
        <begin position="154"/>
        <end position="163"/>
    </location>
</feature>
<name>A0A9U8E7U3_BIOGL</name>
<feature type="compositionally biased region" description="Basic and acidic residues" evidence="2">
    <location>
        <begin position="183"/>
        <end position="193"/>
    </location>
</feature>
<evidence type="ECO:0000313" key="5">
    <source>
        <dbReference type="RefSeq" id="XP_013076213.2"/>
    </source>
</evidence>
<evidence type="ECO:0000313" key="6">
    <source>
        <dbReference type="RefSeq" id="XP_013076215.2"/>
    </source>
</evidence>
<dbReference type="InterPro" id="IPR048325">
    <property type="entry name" value="ZSWIM3_N"/>
</dbReference>
<feature type="region of interest" description="Disordered" evidence="2">
    <location>
        <begin position="245"/>
        <end position="269"/>
    </location>
</feature>
<evidence type="ECO:0000313" key="10">
    <source>
        <dbReference type="RefSeq" id="XP_055861611.1"/>
    </source>
</evidence>
<proteinExistence type="predicted"/>
<dbReference type="OrthoDB" id="124789at2759"/>
<dbReference type="GeneID" id="106062488"/>
<dbReference type="AlphaFoldDB" id="A0A9U8E7U3"/>
<dbReference type="Proteomes" id="UP001165740">
    <property type="component" value="Chromosome 12"/>
</dbReference>
<dbReference type="RefSeq" id="XP_055861610.1">
    <property type="nucleotide sequence ID" value="XM_056005635.1"/>
</dbReference>
<organism evidence="4 7">
    <name type="scientific">Biomphalaria glabrata</name>
    <name type="common">Bloodfluke planorb</name>
    <name type="synonym">Freshwater snail</name>
    <dbReference type="NCBI Taxonomy" id="6526"/>
    <lineage>
        <taxon>Eukaryota</taxon>
        <taxon>Metazoa</taxon>
        <taxon>Spiralia</taxon>
        <taxon>Lophotrochozoa</taxon>
        <taxon>Mollusca</taxon>
        <taxon>Gastropoda</taxon>
        <taxon>Heterobranchia</taxon>
        <taxon>Euthyneura</taxon>
        <taxon>Panpulmonata</taxon>
        <taxon>Hygrophila</taxon>
        <taxon>Lymnaeoidea</taxon>
        <taxon>Planorbidae</taxon>
        <taxon>Biomphalaria</taxon>
    </lineage>
</organism>
<feature type="compositionally biased region" description="Acidic residues" evidence="2">
    <location>
        <begin position="255"/>
        <end position="267"/>
    </location>
</feature>
<evidence type="ECO:0000313" key="8">
    <source>
        <dbReference type="RefSeq" id="XP_055861609.1"/>
    </source>
</evidence>
<dbReference type="PANTHER" id="PTHR47086">
    <property type="entry name" value="BTB DOMAIN-CONTAINING PROTEIN"/>
    <property type="match status" value="1"/>
</dbReference>
<evidence type="ECO:0000259" key="3">
    <source>
        <dbReference type="Pfam" id="PF21599"/>
    </source>
</evidence>
<dbReference type="InterPro" id="IPR040854">
    <property type="entry name" value="ZSWIM9"/>
</dbReference>
<dbReference type="RefSeq" id="XP_013076213.2">
    <property type="nucleotide sequence ID" value="XM_013220759.2"/>
</dbReference>
<protein>
    <submittedName>
        <fullName evidence="5 6">Uncharacterized protein LOC106062488</fullName>
    </submittedName>
</protein>
<sequence length="359" mass="41977">MSGSKTSKSQETDKKGDKIDIDRIEPALRIEIIKRIELNAEFDSFLELRDAIDRYQKENSVQLIVKDSKLLKAESTRKIMPKVYHLVNQSLMYHSIIYCCKCHGELKQKPNTRIKNAGQKRLNCPMYIRFKLTPDLQKLTLFDMYETHNHSKDTNTIQMTPRQQVYKISKMKRKRTTNDNDGNNDREDEKQRENTVSQEDETKKEVLPEKLPRRSARMKARFDNDDLIKEEEYISDCKVTFEKEVQHSHLSDSPLDSDSDTSDSDEEEIRKHRQLLPFPIRLIGSAIKSSPELLMSTKQLIEIQKSNLLLEKQKLILETKHLELANAKLELEVRILRKNLAVELASSSNTRDRTIYLQS</sequence>
<dbReference type="PANTHER" id="PTHR47086:SF4">
    <property type="entry name" value="BTB DOMAIN-CONTAINING PROTEIN"/>
    <property type="match status" value="1"/>
</dbReference>
<feature type="domain" description="ZSWIM3 N-terminal" evidence="3">
    <location>
        <begin position="36"/>
        <end position="150"/>
    </location>
</feature>